<name>A0A7Z0DRP7_9ACTN</name>
<organism evidence="6 7">
    <name type="scientific">Nocardioides panzhihuensis</name>
    <dbReference type="NCBI Taxonomy" id="860243"/>
    <lineage>
        <taxon>Bacteria</taxon>
        <taxon>Bacillati</taxon>
        <taxon>Actinomycetota</taxon>
        <taxon>Actinomycetes</taxon>
        <taxon>Propionibacteriales</taxon>
        <taxon>Nocardioidaceae</taxon>
        <taxon>Nocardioides</taxon>
    </lineage>
</organism>
<dbReference type="AlphaFoldDB" id="A0A7Z0DRP7"/>
<evidence type="ECO:0000256" key="1">
    <source>
        <dbReference type="ARBA" id="ARBA00009437"/>
    </source>
</evidence>
<evidence type="ECO:0000313" key="6">
    <source>
        <dbReference type="EMBL" id="NYI80263.1"/>
    </source>
</evidence>
<keyword evidence="2" id="KW-0805">Transcription regulation</keyword>
<dbReference type="InterPro" id="IPR036390">
    <property type="entry name" value="WH_DNA-bd_sf"/>
</dbReference>
<comment type="similarity">
    <text evidence="1">Belongs to the LysR transcriptional regulatory family.</text>
</comment>
<evidence type="ECO:0000313" key="7">
    <source>
        <dbReference type="Proteomes" id="UP000564496"/>
    </source>
</evidence>
<dbReference type="EMBL" id="JACBZR010000001">
    <property type="protein sequence ID" value="NYI80263.1"/>
    <property type="molecule type" value="Genomic_DNA"/>
</dbReference>
<dbReference type="InterPro" id="IPR050950">
    <property type="entry name" value="HTH-type_LysR_regulators"/>
</dbReference>
<dbReference type="PROSITE" id="PS50931">
    <property type="entry name" value="HTH_LYSR"/>
    <property type="match status" value="1"/>
</dbReference>
<dbReference type="InterPro" id="IPR036388">
    <property type="entry name" value="WH-like_DNA-bd_sf"/>
</dbReference>
<dbReference type="Pfam" id="PF00126">
    <property type="entry name" value="HTH_1"/>
    <property type="match status" value="1"/>
</dbReference>
<dbReference type="Proteomes" id="UP000564496">
    <property type="component" value="Unassembled WGS sequence"/>
</dbReference>
<evidence type="ECO:0000256" key="2">
    <source>
        <dbReference type="ARBA" id="ARBA00023015"/>
    </source>
</evidence>
<dbReference type="GO" id="GO:0003677">
    <property type="term" value="F:DNA binding"/>
    <property type="evidence" value="ECO:0007669"/>
    <property type="project" value="UniProtKB-KW"/>
</dbReference>
<dbReference type="PRINTS" id="PR00039">
    <property type="entry name" value="HTHLYSR"/>
</dbReference>
<dbReference type="CDD" id="cd05466">
    <property type="entry name" value="PBP2_LTTR_substrate"/>
    <property type="match status" value="1"/>
</dbReference>
<dbReference type="GO" id="GO:0005829">
    <property type="term" value="C:cytosol"/>
    <property type="evidence" value="ECO:0007669"/>
    <property type="project" value="TreeGrafter"/>
</dbReference>
<keyword evidence="4" id="KW-0804">Transcription</keyword>
<dbReference type="InterPro" id="IPR000847">
    <property type="entry name" value="LysR_HTH_N"/>
</dbReference>
<evidence type="ECO:0000259" key="5">
    <source>
        <dbReference type="PROSITE" id="PS50931"/>
    </source>
</evidence>
<dbReference type="Gene3D" id="1.10.10.10">
    <property type="entry name" value="Winged helix-like DNA-binding domain superfamily/Winged helix DNA-binding domain"/>
    <property type="match status" value="1"/>
</dbReference>
<evidence type="ECO:0000256" key="3">
    <source>
        <dbReference type="ARBA" id="ARBA00023125"/>
    </source>
</evidence>
<proteinExistence type="inferred from homology"/>
<evidence type="ECO:0000256" key="4">
    <source>
        <dbReference type="ARBA" id="ARBA00023163"/>
    </source>
</evidence>
<keyword evidence="7" id="KW-1185">Reference proteome</keyword>
<protein>
    <submittedName>
        <fullName evidence="6">DNA-binding transcriptional LysR family regulator</fullName>
    </submittedName>
</protein>
<dbReference type="GO" id="GO:0003700">
    <property type="term" value="F:DNA-binding transcription factor activity"/>
    <property type="evidence" value="ECO:0007669"/>
    <property type="project" value="InterPro"/>
</dbReference>
<gene>
    <name evidence="6" type="ORF">BJ988_004911</name>
</gene>
<keyword evidence="3 6" id="KW-0238">DNA-binding</keyword>
<dbReference type="Pfam" id="PF03466">
    <property type="entry name" value="LysR_substrate"/>
    <property type="match status" value="1"/>
</dbReference>
<dbReference type="FunFam" id="1.10.10.10:FF:000001">
    <property type="entry name" value="LysR family transcriptional regulator"/>
    <property type="match status" value="1"/>
</dbReference>
<feature type="domain" description="HTH lysR-type" evidence="5">
    <location>
        <begin position="1"/>
        <end position="58"/>
    </location>
</feature>
<dbReference type="PANTHER" id="PTHR30419">
    <property type="entry name" value="HTH-TYPE TRANSCRIPTIONAL REGULATOR YBHD"/>
    <property type="match status" value="1"/>
</dbReference>
<accession>A0A7Z0DRP7</accession>
<dbReference type="InterPro" id="IPR005119">
    <property type="entry name" value="LysR_subst-bd"/>
</dbReference>
<dbReference type="Gene3D" id="3.40.190.290">
    <property type="match status" value="1"/>
</dbReference>
<dbReference type="PANTHER" id="PTHR30419:SF8">
    <property type="entry name" value="NITROGEN ASSIMILATION TRANSCRIPTIONAL ACTIVATOR-RELATED"/>
    <property type="match status" value="1"/>
</dbReference>
<sequence>MDAAKLSAFVAVAERLSFSSASADLELSQSTVSTRVRELERELGQTLFVRTSRRVTLTAAGSAALPVARAALAHMRSLPQVVDEVAGLHRGTVRLGIIAGAAHEDLPEFLARFSTRYPDIELTITSAPSSDLERALEHGELDVGYLVTAEPSPLFRHWTRDPLCAVALPPDNRGQVSISALIGKRLIVLDSGASARSKLERVARSAGIRLTIGAQVADPALALDLSAHDLGHPIMPKAVSPPGSPILVDSQGSPVTVSAGLAAQAVHQSPAAGLLLEALKPMVPADVTVPQRATRRRMSGR</sequence>
<comment type="caution">
    <text evidence="6">The sequence shown here is derived from an EMBL/GenBank/DDBJ whole genome shotgun (WGS) entry which is preliminary data.</text>
</comment>
<reference evidence="6 7" key="1">
    <citation type="submission" date="2020-07" db="EMBL/GenBank/DDBJ databases">
        <title>Sequencing the genomes of 1000 actinobacteria strains.</title>
        <authorList>
            <person name="Klenk H.-P."/>
        </authorList>
    </citation>
    <scope>NUCLEOTIDE SEQUENCE [LARGE SCALE GENOMIC DNA]</scope>
    <source>
        <strain evidence="6 7">DSM 26487</strain>
    </source>
</reference>
<dbReference type="SUPFAM" id="SSF46785">
    <property type="entry name" value="Winged helix' DNA-binding domain"/>
    <property type="match status" value="1"/>
</dbReference>
<dbReference type="RefSeq" id="WP_179660470.1">
    <property type="nucleotide sequence ID" value="NZ_JACBZR010000001.1"/>
</dbReference>
<dbReference type="SUPFAM" id="SSF53850">
    <property type="entry name" value="Periplasmic binding protein-like II"/>
    <property type="match status" value="1"/>
</dbReference>